<dbReference type="GO" id="GO:0016042">
    <property type="term" value="P:lipid catabolic process"/>
    <property type="evidence" value="ECO:0007669"/>
    <property type="project" value="UniProtKB-KW"/>
</dbReference>
<proteinExistence type="predicted"/>
<evidence type="ECO:0000256" key="3">
    <source>
        <dbReference type="ARBA" id="ARBA00022963"/>
    </source>
</evidence>
<dbReference type="EC" id="3.1.1.47" evidence="1"/>
<protein>
    <recommendedName>
        <fullName evidence="1">1-alkyl-2-acetylglycerophosphocholine esterase</fullName>
        <ecNumber evidence="1">3.1.1.47</ecNumber>
    </recommendedName>
</protein>
<dbReference type="PANTHER" id="PTHR10272">
    <property type="entry name" value="PLATELET-ACTIVATING FACTOR ACETYLHYDROLASE"/>
    <property type="match status" value="1"/>
</dbReference>
<dbReference type="EMBL" id="RRYP01009378">
    <property type="protein sequence ID" value="TNV79108.1"/>
    <property type="molecule type" value="Genomic_DNA"/>
</dbReference>
<keyword evidence="2" id="KW-0378">Hydrolase</keyword>
<dbReference type="Proteomes" id="UP000785679">
    <property type="component" value="Unassembled WGS sequence"/>
</dbReference>
<evidence type="ECO:0000256" key="5">
    <source>
        <dbReference type="SAM" id="Phobius"/>
    </source>
</evidence>
<evidence type="ECO:0000256" key="2">
    <source>
        <dbReference type="ARBA" id="ARBA00022801"/>
    </source>
</evidence>
<accession>A0A8J8NQB6</accession>
<dbReference type="OrthoDB" id="303301at2759"/>
<keyword evidence="5" id="KW-1133">Transmembrane helix</keyword>
<dbReference type="AlphaFoldDB" id="A0A8J8NQB6"/>
<evidence type="ECO:0000313" key="7">
    <source>
        <dbReference type="Proteomes" id="UP000785679"/>
    </source>
</evidence>
<keyword evidence="4" id="KW-0443">Lipid metabolism</keyword>
<gene>
    <name evidence="6" type="ORF">FGO68_gene4215</name>
</gene>
<comment type="caution">
    <text evidence="6">The sequence shown here is derived from an EMBL/GenBank/DDBJ whole genome shotgun (WGS) entry which is preliminary data.</text>
</comment>
<dbReference type="Pfam" id="PF03403">
    <property type="entry name" value="PAF-AH_p_II"/>
    <property type="match status" value="1"/>
</dbReference>
<keyword evidence="5" id="KW-0472">Membrane</keyword>
<feature type="transmembrane region" description="Helical" evidence="5">
    <location>
        <begin position="73"/>
        <end position="91"/>
    </location>
</feature>
<dbReference type="SUPFAM" id="SSF53474">
    <property type="entry name" value="alpha/beta-Hydrolases"/>
    <property type="match status" value="1"/>
</dbReference>
<name>A0A8J8NQB6_HALGN</name>
<keyword evidence="7" id="KW-1185">Reference proteome</keyword>
<dbReference type="GO" id="GO:0003847">
    <property type="term" value="F:1-alkyl-2-acetylglycerophosphocholine esterase activity"/>
    <property type="evidence" value="ECO:0007669"/>
    <property type="project" value="UniProtKB-EC"/>
</dbReference>
<feature type="transmembrane region" description="Helical" evidence="5">
    <location>
        <begin position="20"/>
        <end position="39"/>
    </location>
</feature>
<dbReference type="InterPro" id="IPR029058">
    <property type="entry name" value="AB_hydrolase_fold"/>
</dbReference>
<keyword evidence="3" id="KW-0442">Lipid degradation</keyword>
<evidence type="ECO:0000256" key="1">
    <source>
        <dbReference type="ARBA" id="ARBA00013201"/>
    </source>
</evidence>
<keyword evidence="5" id="KW-0812">Transmembrane</keyword>
<reference evidence="6" key="1">
    <citation type="submission" date="2019-06" db="EMBL/GenBank/DDBJ databases">
        <authorList>
            <person name="Zheng W."/>
        </authorList>
    </citation>
    <scope>NUCLEOTIDE SEQUENCE</scope>
    <source>
        <strain evidence="6">QDHG01</strain>
    </source>
</reference>
<evidence type="ECO:0000256" key="4">
    <source>
        <dbReference type="ARBA" id="ARBA00023098"/>
    </source>
</evidence>
<dbReference type="PANTHER" id="PTHR10272:SF0">
    <property type="entry name" value="PLATELET-ACTIVATING FACTOR ACETYLHYDROLASE"/>
    <property type="match status" value="1"/>
</dbReference>
<sequence>MRAIERTLYLLTSVYYLADIYLSFNHPYLFLTGLCLLALNFWHEGLRLQQLPMFLGFLLFTGGKYFSSATPLLNIASLGLSLLSALLLILFGETDFSRLLLNGRYEVGFKEFRSHIHDNEVSVYYPVDKEYHARHIGERNTLWTRHGEETLQGMARASGSNTYGGNGKKESLVLMRHLRKVYMDTVYDGEMSKEFINDGKALVPLIFCHGISSNRTMQSGTCRDFASHGYIVFSLDHKDGTASFYKSKCGTKQAYYDNSKLLYDYEHRREQITIRVKEVRALIDEIFESDFLEKRGFPKSVKIDKEKLVIGGHSFGGMTAIHTAKDDPRVKVCGTLDPFLFSHHKEILAGEFVMPVPSIAISTEYFHPSVRKGFPSWDTLKALFNHAKSKENENIIVNKTGHLHQCDLAALIPFELFMLARVKPQTTTNETYLMFSQILMDFFFKRGYAPEGADRNAVTRFIDNMRDQWLKYDLKCDS</sequence>
<evidence type="ECO:0000313" key="6">
    <source>
        <dbReference type="EMBL" id="TNV79108.1"/>
    </source>
</evidence>
<organism evidence="6 7">
    <name type="scientific">Halteria grandinella</name>
    <dbReference type="NCBI Taxonomy" id="5974"/>
    <lineage>
        <taxon>Eukaryota</taxon>
        <taxon>Sar</taxon>
        <taxon>Alveolata</taxon>
        <taxon>Ciliophora</taxon>
        <taxon>Intramacronucleata</taxon>
        <taxon>Spirotrichea</taxon>
        <taxon>Stichotrichia</taxon>
        <taxon>Sporadotrichida</taxon>
        <taxon>Halteriidae</taxon>
        <taxon>Halteria</taxon>
    </lineage>
</organism>
<dbReference type="Gene3D" id="3.40.50.1820">
    <property type="entry name" value="alpha/beta hydrolase"/>
    <property type="match status" value="1"/>
</dbReference>
<feature type="transmembrane region" description="Helical" evidence="5">
    <location>
        <begin position="51"/>
        <end position="67"/>
    </location>
</feature>